<feature type="transmembrane region" description="Helical" evidence="5">
    <location>
        <begin position="85"/>
        <end position="106"/>
    </location>
</feature>
<dbReference type="GO" id="GO:0031293">
    <property type="term" value="P:membrane protein intracellular domain proteolysis"/>
    <property type="evidence" value="ECO:0007669"/>
    <property type="project" value="TreeGrafter"/>
</dbReference>
<dbReference type="EMBL" id="KP869687">
    <property type="protein sequence ID" value="AKC94958.1"/>
    <property type="molecule type" value="Genomic_DNA"/>
</dbReference>
<dbReference type="GO" id="GO:0004222">
    <property type="term" value="F:metalloendopeptidase activity"/>
    <property type="evidence" value="ECO:0007669"/>
    <property type="project" value="InterPro"/>
</dbReference>
<evidence type="ECO:0000313" key="7">
    <source>
        <dbReference type="EMBL" id="AKC94958.1"/>
    </source>
</evidence>
<dbReference type="InterPro" id="IPR008915">
    <property type="entry name" value="Peptidase_M50"/>
</dbReference>
<dbReference type="CDD" id="cd05709">
    <property type="entry name" value="S2P-M50"/>
    <property type="match status" value="1"/>
</dbReference>
<feature type="transmembrane region" description="Helical" evidence="5">
    <location>
        <begin position="148"/>
        <end position="173"/>
    </location>
</feature>
<dbReference type="PANTHER" id="PTHR13325:SF3">
    <property type="entry name" value="MEMBRANE-BOUND TRANSCRIPTION FACTOR SITE-2 PROTEASE"/>
    <property type="match status" value="1"/>
</dbReference>
<name>A0A0F6PXJ6_9ZZZZ</name>
<dbReference type="Pfam" id="PF02163">
    <property type="entry name" value="Peptidase_M50"/>
    <property type="match status" value="1"/>
</dbReference>
<proteinExistence type="predicted"/>
<accession>A0A0F6PXJ6</accession>
<keyword evidence="2 5" id="KW-0812">Transmembrane</keyword>
<evidence type="ECO:0000256" key="5">
    <source>
        <dbReference type="SAM" id="Phobius"/>
    </source>
</evidence>
<feature type="non-terminal residue" evidence="7">
    <location>
        <position position="1"/>
    </location>
</feature>
<reference evidence="7" key="1">
    <citation type="journal article" date="2015" name="Nature">
        <title>Complex archaea that bridge the gap between prokaryotes and eukaryotes.</title>
        <authorList>
            <person name="Spang A."/>
            <person name="Saw J.H."/>
            <person name="Jorgensen S.L."/>
            <person name="Zaremba-Niedzwiedzka K."/>
            <person name="Martijn J."/>
            <person name="Lind A.E."/>
            <person name="van Eijk R."/>
            <person name="Schleper C."/>
            <person name="Guy L."/>
            <person name="Ettema T.J."/>
        </authorList>
    </citation>
    <scope>NUCLEOTIDE SEQUENCE</scope>
</reference>
<evidence type="ECO:0000256" key="2">
    <source>
        <dbReference type="ARBA" id="ARBA00022692"/>
    </source>
</evidence>
<organism evidence="7">
    <name type="scientific">uncultured organism</name>
    <dbReference type="NCBI Taxonomy" id="155900"/>
    <lineage>
        <taxon>unclassified sequences</taxon>
        <taxon>environmental samples</taxon>
    </lineage>
</organism>
<evidence type="ECO:0000259" key="6">
    <source>
        <dbReference type="Pfam" id="PF02163"/>
    </source>
</evidence>
<evidence type="ECO:0000256" key="1">
    <source>
        <dbReference type="ARBA" id="ARBA00004127"/>
    </source>
</evidence>
<dbReference type="PRINTS" id="PR01000">
    <property type="entry name" value="SREBPS2PTASE"/>
</dbReference>
<keyword evidence="4 5" id="KW-0472">Membrane</keyword>
<evidence type="ECO:0000256" key="4">
    <source>
        <dbReference type="ARBA" id="ARBA00023136"/>
    </source>
</evidence>
<comment type="subcellular location">
    <subcellularLocation>
        <location evidence="1">Endomembrane system</location>
        <topology evidence="1">Multi-pass membrane protein</topology>
    </subcellularLocation>
</comment>
<dbReference type="PANTHER" id="PTHR13325">
    <property type="entry name" value="PROTEASE M50 MEMBRANE-BOUND TRANSCRIPTION FACTOR SITE 2 PROTEASE"/>
    <property type="match status" value="1"/>
</dbReference>
<evidence type="ECO:0000256" key="3">
    <source>
        <dbReference type="ARBA" id="ARBA00022989"/>
    </source>
</evidence>
<feature type="transmembrane region" description="Helical" evidence="5">
    <location>
        <begin position="20"/>
        <end position="45"/>
    </location>
</feature>
<sequence>SKFNNLIDRIAGISRRFWSYLFDVGLLVCLGILIAALLMFGINIINYFQILLVDTNIISNPISELPDPIPLVPAIPGISISFKTLPYFFVAIMIAAALHELAHGIAARAENVKVKNTGLLFFFVFFGAFVEPDEKSVKKASSRKQMRIFAAGAFFNLLLVILLLPLLITPIFFSGLSPFYHTQASGALIIDVCPNSELARCPAGEVGITPGWIITEAIFSNGTSEKINSQLDFSLFSLSTYAGENISLKVLNKENVINLTTTSVTGENSTSIRGFIGVLSWDYKAPKISFFDPLWPYYIYNTIFFTLSLSLILALVNLLPFPPLDGDKFISAFVRSKLSENKANFTIKWIRIITFVIFIGNMIFSIFISGFTPL</sequence>
<feature type="transmembrane region" description="Helical" evidence="5">
    <location>
        <begin position="297"/>
        <end position="319"/>
    </location>
</feature>
<dbReference type="GO" id="GO:0016020">
    <property type="term" value="C:membrane"/>
    <property type="evidence" value="ECO:0007669"/>
    <property type="project" value="InterPro"/>
</dbReference>
<keyword evidence="3 5" id="KW-1133">Transmembrane helix</keyword>
<dbReference type="AlphaFoldDB" id="A0A0F6PXJ6"/>
<feature type="transmembrane region" description="Helical" evidence="5">
    <location>
        <begin position="349"/>
        <end position="371"/>
    </location>
</feature>
<protein>
    <recommendedName>
        <fullName evidence="6">Peptidase M50 domain-containing protein</fullName>
    </recommendedName>
</protein>
<feature type="domain" description="Peptidase M50" evidence="6">
    <location>
        <begin position="87"/>
        <end position="346"/>
    </location>
</feature>
<dbReference type="InterPro" id="IPR001193">
    <property type="entry name" value="MBTPS2"/>
</dbReference>